<dbReference type="AlphaFoldDB" id="A0A1I3DS32"/>
<accession>A0A1I3DS32</accession>
<dbReference type="OrthoDB" id="3730241at2"/>
<dbReference type="Proteomes" id="UP000198668">
    <property type="component" value="Unassembled WGS sequence"/>
</dbReference>
<evidence type="ECO:0000256" key="1">
    <source>
        <dbReference type="SAM" id="Coils"/>
    </source>
</evidence>
<protein>
    <recommendedName>
        <fullName evidence="4">Septicolysin</fullName>
    </recommendedName>
</protein>
<dbReference type="CDD" id="cd12208">
    <property type="entry name" value="DIP1984-like"/>
    <property type="match status" value="1"/>
</dbReference>
<organism evidence="2 3">
    <name type="scientific">Pisciglobus halotolerans</name>
    <dbReference type="NCBI Taxonomy" id="745365"/>
    <lineage>
        <taxon>Bacteria</taxon>
        <taxon>Bacillati</taxon>
        <taxon>Bacillota</taxon>
        <taxon>Bacilli</taxon>
        <taxon>Lactobacillales</taxon>
        <taxon>Carnobacteriaceae</taxon>
    </lineage>
</organism>
<reference evidence="2 3" key="1">
    <citation type="submission" date="2016-10" db="EMBL/GenBank/DDBJ databases">
        <authorList>
            <person name="de Groot N.N."/>
        </authorList>
    </citation>
    <scope>NUCLEOTIDE SEQUENCE [LARGE SCALE GENOMIC DNA]</scope>
    <source>
        <strain evidence="2 3">DSM 27630</strain>
    </source>
</reference>
<dbReference type="EMBL" id="FOQE01000050">
    <property type="protein sequence ID" value="SFH89473.1"/>
    <property type="molecule type" value="Genomic_DNA"/>
</dbReference>
<evidence type="ECO:0000313" key="2">
    <source>
        <dbReference type="EMBL" id="SFH89473.1"/>
    </source>
</evidence>
<keyword evidence="3" id="KW-1185">Reference proteome</keyword>
<dbReference type="RefSeq" id="WP_092093652.1">
    <property type="nucleotide sequence ID" value="NZ_FOQE01000050.1"/>
</dbReference>
<keyword evidence="1" id="KW-0175">Coiled coil</keyword>
<gene>
    <name evidence="2" type="ORF">SAMN04489868_1508</name>
</gene>
<dbReference type="Gene3D" id="6.10.320.10">
    <property type="match status" value="1"/>
</dbReference>
<name>A0A1I3DS32_9LACT</name>
<evidence type="ECO:0000313" key="3">
    <source>
        <dbReference type="Proteomes" id="UP000198668"/>
    </source>
</evidence>
<dbReference type="InterPro" id="IPR047741">
    <property type="entry name" value="DIP1984-like"/>
</dbReference>
<dbReference type="NCBIfam" id="NF038048">
    <property type="entry name" value="DIP1984_fam"/>
    <property type="match status" value="1"/>
</dbReference>
<evidence type="ECO:0008006" key="4">
    <source>
        <dbReference type="Google" id="ProtNLM"/>
    </source>
</evidence>
<sequence length="150" mass="17503">MKLAEALVLRRDTQNKLNNIQETLLANAYIQEGDTLDFSNEELLAEHNEVNKMLSHLITSINKRNHETIIDSLQMTLAEALEKRETLRREHSLYTRIAEAATIQPRYSRNEIKMIRTVNMKEITKKIDILAKEIRELEVSVQQTNWSTDL</sequence>
<feature type="coiled-coil region" evidence="1">
    <location>
        <begin position="63"/>
        <end position="90"/>
    </location>
</feature>
<dbReference type="Pfam" id="PF20935">
    <property type="entry name" value="DUF6847"/>
    <property type="match status" value="1"/>
</dbReference>
<proteinExistence type="predicted"/>